<evidence type="ECO:0000313" key="2">
    <source>
        <dbReference type="EMBL" id="ORI98036.1"/>
    </source>
</evidence>
<dbReference type="RefSeq" id="WP_080519007.1">
    <property type="nucleotide sequence ID" value="NZ_MPLS01000009.1"/>
</dbReference>
<proteinExistence type="predicted"/>
<dbReference type="STRING" id="33968.BMS77_02170"/>
<evidence type="ECO:0000313" key="3">
    <source>
        <dbReference type="Proteomes" id="UP000192288"/>
    </source>
</evidence>
<comment type="caution">
    <text evidence="2">The sequence shown here is derived from an EMBL/GenBank/DDBJ whole genome shotgun (WGS) entry which is preliminary data.</text>
</comment>
<name>A0A1X0VEN6_LEUPS</name>
<organism evidence="2 3">
    <name type="scientific">Leuconostoc pseudomesenteroides</name>
    <dbReference type="NCBI Taxonomy" id="33968"/>
    <lineage>
        <taxon>Bacteria</taxon>
        <taxon>Bacillati</taxon>
        <taxon>Bacillota</taxon>
        <taxon>Bacilli</taxon>
        <taxon>Lactobacillales</taxon>
        <taxon>Lactobacillaceae</taxon>
        <taxon>Leuconostoc</taxon>
    </lineage>
</organism>
<dbReference type="Gene3D" id="3.40.50.150">
    <property type="entry name" value="Vaccinia Virus protein VP39"/>
    <property type="match status" value="1"/>
</dbReference>
<accession>A0A1X0VEN6</accession>
<dbReference type="EMBL" id="MPLS01000009">
    <property type="protein sequence ID" value="ORI98036.1"/>
    <property type="molecule type" value="Genomic_DNA"/>
</dbReference>
<dbReference type="AlphaFoldDB" id="A0A1X0VEN6"/>
<dbReference type="SUPFAM" id="SSF53335">
    <property type="entry name" value="S-adenosyl-L-methionine-dependent methyltransferases"/>
    <property type="match status" value="1"/>
</dbReference>
<protein>
    <submittedName>
        <fullName evidence="2">Uncharacterized protein</fullName>
    </submittedName>
</protein>
<evidence type="ECO:0000256" key="1">
    <source>
        <dbReference type="SAM" id="MobiDB-lite"/>
    </source>
</evidence>
<reference evidence="2 3" key="1">
    <citation type="journal article" date="2017" name="Front. Microbiol.">
        <title>Genomic Characterization of Dairy Associated Leuconostoc Species and Diversity of Leuconostocs in Undefined Mixed Mesophilic Starter Cultures.</title>
        <authorList>
            <person name="Frantzen C.A."/>
            <person name="Kot W."/>
            <person name="Pedersen T.B."/>
            <person name="Ardo Y.M."/>
            <person name="Broadbent J.R."/>
            <person name="Neve H."/>
            <person name="Hansen L.H."/>
            <person name="Dal Bello F."/>
            <person name="Ostlie H.M."/>
            <person name="Kleppen H.P."/>
            <person name="Vogensen F.K."/>
            <person name="Holo H."/>
        </authorList>
    </citation>
    <scope>NUCLEOTIDE SEQUENCE [LARGE SCALE GENOMIC DNA]</scope>
    <source>
        <strain evidence="2 3">LMGCF08</strain>
    </source>
</reference>
<sequence length="196" mass="22256">MNGSNMAGGNPKNGRAENDYYATNPSDTKEFLELIDKEYRLDGSKIIEPAAGEGHIVNVLKSRYPHSKITSRDLVDRGIDEIESGVDFLSDNREEHYDFTITNPPFNIAKGFIDKSLKISDVAFIFAKLQFLEGVSRKPWFANVPLKYVYVYSHRANPWKNGQSTDENGKKLSSTMAFAWYVFDNSYTGSHIINWI</sequence>
<feature type="region of interest" description="Disordered" evidence="1">
    <location>
        <begin position="1"/>
        <end position="22"/>
    </location>
</feature>
<dbReference type="InterPro" id="IPR029063">
    <property type="entry name" value="SAM-dependent_MTases_sf"/>
</dbReference>
<dbReference type="Proteomes" id="UP000192288">
    <property type="component" value="Unassembled WGS sequence"/>
</dbReference>
<gene>
    <name evidence="2" type="ORF">BMR96_03640</name>
</gene>